<proteinExistence type="predicted"/>
<sequence length="343" mass="37744">MTKLAIGSEVVDLSPMFLALPERNYLLNALDLFDGVGITSPKVIVSQLVEDNYSLFNEPTSRHSNEHNVTARQNGQEWLIEAPYFLREDMFTPADVQGKRKQGTAFEETVADLYAEYTAKHKVAYMRTRESYLARAMFKGQVYTPKTNDLLIDYATLFGVSPMTHTVSAATPAKDLDDVLDKIQQAAGGLAGMIERVVVFAKPAAFSALRFSDAMATAFQYVAPYDSRNIVFQRNELLPGVSTFSMPGSPIDVIKVTDPLLIAQMPDDADMIAIPVFSKGSNVYQVMYGAASSTFALLDAAPAEFYSWGYQNERGSEWNVITENTALPVSHGLGMQVKITLGS</sequence>
<dbReference type="Pfam" id="PF03864">
    <property type="entry name" value="Phage_cap_E"/>
    <property type="match status" value="1"/>
</dbReference>
<evidence type="ECO:0000313" key="1">
    <source>
        <dbReference type="EMBL" id="VGM16094.1"/>
    </source>
</evidence>
<protein>
    <recommendedName>
        <fullName evidence="2">Phage capsid protein</fullName>
    </recommendedName>
</protein>
<dbReference type="RefSeq" id="WP_135625230.1">
    <property type="nucleotide sequence ID" value="NZ_CAAGZE010000044.1"/>
</dbReference>
<reference evidence="1" key="1">
    <citation type="submission" date="2019-03" db="EMBL/GenBank/DDBJ databases">
        <authorList>
            <consortium name="Pathogen Informatics"/>
        </authorList>
    </citation>
    <scope>NUCLEOTIDE SEQUENCE</scope>
    <source>
        <strain evidence="1">5012STDY7626450</strain>
    </source>
</reference>
<accession>A0A486SPG7</accession>
<organism evidence="1">
    <name type="scientific">Klebsiella pneumoniae</name>
    <dbReference type="NCBI Taxonomy" id="573"/>
    <lineage>
        <taxon>Bacteria</taxon>
        <taxon>Pseudomonadati</taxon>
        <taxon>Pseudomonadota</taxon>
        <taxon>Gammaproteobacteria</taxon>
        <taxon>Enterobacterales</taxon>
        <taxon>Enterobacteriaceae</taxon>
        <taxon>Klebsiella/Raoultella group</taxon>
        <taxon>Klebsiella</taxon>
        <taxon>Klebsiella pneumoniae complex</taxon>
    </lineage>
</organism>
<dbReference type="InterPro" id="IPR005564">
    <property type="entry name" value="Major_capsid_GpE"/>
</dbReference>
<dbReference type="AlphaFoldDB" id="A0A486SPG7"/>
<gene>
    <name evidence="1" type="ORF">SAMEA4873652_05478</name>
</gene>
<dbReference type="EMBL" id="CAAHCV010000048">
    <property type="protein sequence ID" value="VGM16094.1"/>
    <property type="molecule type" value="Genomic_DNA"/>
</dbReference>
<evidence type="ECO:0008006" key="2">
    <source>
        <dbReference type="Google" id="ProtNLM"/>
    </source>
</evidence>
<name>A0A486SPG7_KLEPN</name>